<dbReference type="OrthoDB" id="2247630at2"/>
<sequence length="290" mass="32025">MKHFLITVLLAAAILQSSTGLAQTKIPYGSNNGSYKTINGAKLYYEEYGKGTPLLLIHGGLSSIEGVGPLIPELSKKFRVIAVDCPGQGRSEQGDSVSYQLMADYLLKLVDALKLDSTYIFGYSDGGNVALLMAADRPDKVKKAVAFAAASDTSGYFGYVTSSLDELTPEVMEKDYRWWLDVHLKKTPQKDKWKKFAKDFRTMCSTPVIVPAEKLAKIQSRVLIVQGDNDIVKLEHAVQLHQSIKGSQLGIIPAASHFIIFEKPGALNSMAIEFFTKEPKLFDWTKLNEL</sequence>
<evidence type="ECO:0000313" key="4">
    <source>
        <dbReference type="Proteomes" id="UP000293874"/>
    </source>
</evidence>
<dbReference type="GO" id="GO:0046503">
    <property type="term" value="P:glycerolipid catabolic process"/>
    <property type="evidence" value="ECO:0007669"/>
    <property type="project" value="TreeGrafter"/>
</dbReference>
<dbReference type="RefSeq" id="WP_158643810.1">
    <property type="nucleotide sequence ID" value="NZ_CP042431.1"/>
</dbReference>
<dbReference type="GO" id="GO:0004806">
    <property type="term" value="F:triacylglycerol lipase activity"/>
    <property type="evidence" value="ECO:0007669"/>
    <property type="project" value="TreeGrafter"/>
</dbReference>
<evidence type="ECO:0000256" key="1">
    <source>
        <dbReference type="SAM" id="SignalP"/>
    </source>
</evidence>
<evidence type="ECO:0000259" key="2">
    <source>
        <dbReference type="Pfam" id="PF00561"/>
    </source>
</evidence>
<feature type="signal peptide" evidence="1">
    <location>
        <begin position="1"/>
        <end position="22"/>
    </location>
</feature>
<organism evidence="3 4">
    <name type="scientific">Pseudobacter ginsenosidimutans</name>
    <dbReference type="NCBI Taxonomy" id="661488"/>
    <lineage>
        <taxon>Bacteria</taxon>
        <taxon>Pseudomonadati</taxon>
        <taxon>Bacteroidota</taxon>
        <taxon>Chitinophagia</taxon>
        <taxon>Chitinophagales</taxon>
        <taxon>Chitinophagaceae</taxon>
        <taxon>Pseudobacter</taxon>
    </lineage>
</organism>
<dbReference type="EMBL" id="SGXA01000002">
    <property type="protein sequence ID" value="RZS71674.1"/>
    <property type="molecule type" value="Genomic_DNA"/>
</dbReference>
<gene>
    <name evidence="3" type="ORF">EV199_3582</name>
</gene>
<dbReference type="PANTHER" id="PTHR43433:SF5">
    <property type="entry name" value="AB HYDROLASE-1 DOMAIN-CONTAINING PROTEIN"/>
    <property type="match status" value="1"/>
</dbReference>
<dbReference type="SUPFAM" id="SSF53474">
    <property type="entry name" value="alpha/beta-Hydrolases"/>
    <property type="match status" value="1"/>
</dbReference>
<keyword evidence="1" id="KW-0732">Signal</keyword>
<dbReference type="InterPro" id="IPR029058">
    <property type="entry name" value="AB_hydrolase_fold"/>
</dbReference>
<feature type="chain" id="PRO_5020620627" evidence="1">
    <location>
        <begin position="23"/>
        <end position="290"/>
    </location>
</feature>
<dbReference type="InterPro" id="IPR000073">
    <property type="entry name" value="AB_hydrolase_1"/>
</dbReference>
<protein>
    <submittedName>
        <fullName evidence="3">Pimeloyl-ACP methyl ester carboxylesterase</fullName>
    </submittedName>
</protein>
<keyword evidence="4" id="KW-1185">Reference proteome</keyword>
<comment type="caution">
    <text evidence="3">The sequence shown here is derived from an EMBL/GenBank/DDBJ whole genome shotgun (WGS) entry which is preliminary data.</text>
</comment>
<dbReference type="Pfam" id="PF00561">
    <property type="entry name" value="Abhydrolase_1"/>
    <property type="match status" value="1"/>
</dbReference>
<dbReference type="AlphaFoldDB" id="A0A4Q7MUM5"/>
<dbReference type="PANTHER" id="PTHR43433">
    <property type="entry name" value="HYDROLASE, ALPHA/BETA FOLD FAMILY PROTEIN"/>
    <property type="match status" value="1"/>
</dbReference>
<dbReference type="Gene3D" id="3.40.50.1820">
    <property type="entry name" value="alpha/beta hydrolase"/>
    <property type="match status" value="1"/>
</dbReference>
<dbReference type="PRINTS" id="PR00111">
    <property type="entry name" value="ABHYDROLASE"/>
</dbReference>
<dbReference type="InterPro" id="IPR050471">
    <property type="entry name" value="AB_hydrolase"/>
</dbReference>
<name>A0A4Q7MUM5_9BACT</name>
<proteinExistence type="predicted"/>
<dbReference type="Proteomes" id="UP000293874">
    <property type="component" value="Unassembled WGS sequence"/>
</dbReference>
<accession>A0A4Q7MUM5</accession>
<feature type="domain" description="AB hydrolase-1" evidence="2">
    <location>
        <begin position="53"/>
        <end position="176"/>
    </location>
</feature>
<evidence type="ECO:0000313" key="3">
    <source>
        <dbReference type="EMBL" id="RZS71674.1"/>
    </source>
</evidence>
<reference evidence="3 4" key="1">
    <citation type="submission" date="2019-02" db="EMBL/GenBank/DDBJ databases">
        <title>Genomic Encyclopedia of Type Strains, Phase IV (KMG-IV): sequencing the most valuable type-strain genomes for metagenomic binning, comparative biology and taxonomic classification.</title>
        <authorList>
            <person name="Goeker M."/>
        </authorList>
    </citation>
    <scope>NUCLEOTIDE SEQUENCE [LARGE SCALE GENOMIC DNA]</scope>
    <source>
        <strain evidence="3 4">DSM 18116</strain>
    </source>
</reference>